<proteinExistence type="predicted"/>
<accession>A0ACC2EDE7</accession>
<comment type="caution">
    <text evidence="1">The sequence shown here is derived from an EMBL/GenBank/DDBJ whole genome shotgun (WGS) entry which is preliminary data.</text>
</comment>
<gene>
    <name evidence="1" type="ORF">O6H91_02G016400</name>
</gene>
<evidence type="ECO:0000313" key="1">
    <source>
        <dbReference type="EMBL" id="KAJ7564413.1"/>
    </source>
</evidence>
<dbReference type="EMBL" id="CM055093">
    <property type="protein sequence ID" value="KAJ7564413.1"/>
    <property type="molecule type" value="Genomic_DNA"/>
</dbReference>
<sequence>MDRHGLHAPPCYAKPESADTLTSIDFFHSSADAVNEKPLKSPVDHTLAHRHEMRAPSSAMSSHNPFMQSDVNRLEGTAMNMIKSWHPFQSFRGYFSGNSALKGKSSDMHNISKDYSSVSGSSKLLLPFKSSGLLEASSDLASNMRDSVLKFRLGELDGIPAFPALTLPGKAVNSALSSISSAVMEVKKAYGTSTEAMLNVKRRLVDAFSSYFQNQKRKIDKVADNLSSQRGIVADGNAGSTRTASAHFMQSESNPSSPPSTATTSQNGRVVVHLRSRL</sequence>
<keyword evidence="2" id="KW-1185">Reference proteome</keyword>
<protein>
    <submittedName>
        <fullName evidence="1">Uncharacterized protein</fullName>
    </submittedName>
</protein>
<dbReference type="Proteomes" id="UP001162992">
    <property type="component" value="Chromosome 2"/>
</dbReference>
<reference evidence="2" key="1">
    <citation type="journal article" date="2024" name="Proc. Natl. Acad. Sci. U.S.A.">
        <title>Extraordinary preservation of gene collinearity over three hundred million years revealed in homosporous lycophytes.</title>
        <authorList>
            <person name="Li C."/>
            <person name="Wickell D."/>
            <person name="Kuo L.Y."/>
            <person name="Chen X."/>
            <person name="Nie B."/>
            <person name="Liao X."/>
            <person name="Peng D."/>
            <person name="Ji J."/>
            <person name="Jenkins J."/>
            <person name="Williams M."/>
            <person name="Shu S."/>
            <person name="Plott C."/>
            <person name="Barry K."/>
            <person name="Rajasekar S."/>
            <person name="Grimwood J."/>
            <person name="Han X."/>
            <person name="Sun S."/>
            <person name="Hou Z."/>
            <person name="He W."/>
            <person name="Dai G."/>
            <person name="Sun C."/>
            <person name="Schmutz J."/>
            <person name="Leebens-Mack J.H."/>
            <person name="Li F.W."/>
            <person name="Wang L."/>
        </authorList>
    </citation>
    <scope>NUCLEOTIDE SEQUENCE [LARGE SCALE GENOMIC DNA]</scope>
    <source>
        <strain evidence="2">cv. PW_Plant_1</strain>
    </source>
</reference>
<organism evidence="1 2">
    <name type="scientific">Diphasiastrum complanatum</name>
    <name type="common">Issler's clubmoss</name>
    <name type="synonym">Lycopodium complanatum</name>
    <dbReference type="NCBI Taxonomy" id="34168"/>
    <lineage>
        <taxon>Eukaryota</taxon>
        <taxon>Viridiplantae</taxon>
        <taxon>Streptophyta</taxon>
        <taxon>Embryophyta</taxon>
        <taxon>Tracheophyta</taxon>
        <taxon>Lycopodiopsida</taxon>
        <taxon>Lycopodiales</taxon>
        <taxon>Lycopodiaceae</taxon>
        <taxon>Lycopodioideae</taxon>
        <taxon>Diphasiastrum</taxon>
    </lineage>
</organism>
<name>A0ACC2EDE7_DIPCM</name>
<evidence type="ECO:0000313" key="2">
    <source>
        <dbReference type="Proteomes" id="UP001162992"/>
    </source>
</evidence>